<comment type="similarity">
    <text evidence="1 4">Belongs to the bacterial solute-binding protein 3 family.</text>
</comment>
<proteinExistence type="inferred from homology"/>
<dbReference type="InterPro" id="IPR018313">
    <property type="entry name" value="SBP_3_CS"/>
</dbReference>
<dbReference type="SMART" id="SM00062">
    <property type="entry name" value="PBPb"/>
    <property type="match status" value="1"/>
</dbReference>
<dbReference type="SUPFAM" id="SSF53850">
    <property type="entry name" value="Periplasmic binding protein-like II"/>
    <property type="match status" value="1"/>
</dbReference>
<dbReference type="Pfam" id="PF00497">
    <property type="entry name" value="SBP_bac_3"/>
    <property type="match status" value="1"/>
</dbReference>
<comment type="caution">
    <text evidence="8">The sequence shown here is derived from an EMBL/GenBank/DDBJ whole genome shotgun (WGS) entry which is preliminary data.</text>
</comment>
<organism evidence="8 9">
    <name type="scientific">Micromonospora echinofusca</name>
    <dbReference type="NCBI Taxonomy" id="47858"/>
    <lineage>
        <taxon>Bacteria</taxon>
        <taxon>Bacillati</taxon>
        <taxon>Actinomycetota</taxon>
        <taxon>Actinomycetes</taxon>
        <taxon>Micromonosporales</taxon>
        <taxon>Micromonosporaceae</taxon>
        <taxon>Micromonospora</taxon>
    </lineage>
</organism>
<accession>A0ABS3VSS3</accession>
<dbReference type="EMBL" id="WVUH01000123">
    <property type="protein sequence ID" value="MBO4207439.1"/>
    <property type="molecule type" value="Genomic_DNA"/>
</dbReference>
<evidence type="ECO:0000313" key="8">
    <source>
        <dbReference type="EMBL" id="MBO4207439.1"/>
    </source>
</evidence>
<gene>
    <name evidence="8" type="ORF">GSF22_15685</name>
</gene>
<evidence type="ECO:0000256" key="6">
    <source>
        <dbReference type="SAM" id="SignalP"/>
    </source>
</evidence>
<dbReference type="Proteomes" id="UP000823521">
    <property type="component" value="Unassembled WGS sequence"/>
</dbReference>
<dbReference type="InterPro" id="IPR001638">
    <property type="entry name" value="Solute-binding_3/MltF_N"/>
</dbReference>
<evidence type="ECO:0000259" key="7">
    <source>
        <dbReference type="SMART" id="SM00062"/>
    </source>
</evidence>
<evidence type="ECO:0000256" key="4">
    <source>
        <dbReference type="RuleBase" id="RU003744"/>
    </source>
</evidence>
<evidence type="ECO:0000256" key="3">
    <source>
        <dbReference type="ARBA" id="ARBA00022729"/>
    </source>
</evidence>
<protein>
    <submittedName>
        <fullName evidence="8">Transporter substrate-binding domain-containing protein</fullName>
    </submittedName>
</protein>
<keyword evidence="9" id="KW-1185">Reference proteome</keyword>
<dbReference type="InterPro" id="IPR051455">
    <property type="entry name" value="Bact_solute-bind_prot3"/>
</dbReference>
<feature type="signal peptide" evidence="6">
    <location>
        <begin position="1"/>
        <end position="27"/>
    </location>
</feature>
<reference evidence="8 9" key="1">
    <citation type="submission" date="2019-12" db="EMBL/GenBank/DDBJ databases">
        <title>Whole genome sequencing of endophytic Actinobacterium Micromonospora sp. MPMI6T.</title>
        <authorList>
            <person name="Evv R."/>
            <person name="Podile A.R."/>
        </authorList>
    </citation>
    <scope>NUCLEOTIDE SEQUENCE [LARGE SCALE GENOMIC DNA]</scope>
    <source>
        <strain evidence="8 9">MPMI6</strain>
    </source>
</reference>
<feature type="chain" id="PRO_5047057042" evidence="6">
    <location>
        <begin position="28"/>
        <end position="317"/>
    </location>
</feature>
<evidence type="ECO:0000256" key="5">
    <source>
        <dbReference type="SAM" id="MobiDB-lite"/>
    </source>
</evidence>
<keyword evidence="3 6" id="KW-0732">Signal</keyword>
<sequence>MNRTPAGLRSIATALSVTLTLTLAAGAGCQEKERSIPTVREKMEKTHINGQPKLTVGIGISQPLLSEQRNGVYSGFDVEIARYIAESLGYRVNGAFDGVDDAVTLVQLGTEKRIEALQSGDVDFVVAAFSMTEERERDISFAGPYLVTTQEVLIPVRLRDKIRTIDDLSAAGVRVCASGGSTSQQELIRLGIKPATRATVRECVDGIIANEYDVVSSDETILAGFRYQHPGQFEIVDMPFGATELLGVGVPKTDPHLRDLIAFFLNKSYLASRRGEANPWQAAYNATLGNYVKPGRKQPPPQNVPELVDFDDKTRSR</sequence>
<name>A0ABS3VSS3_MICEH</name>
<keyword evidence="2" id="KW-0813">Transport</keyword>
<evidence type="ECO:0000256" key="2">
    <source>
        <dbReference type="ARBA" id="ARBA00022448"/>
    </source>
</evidence>
<dbReference type="PANTHER" id="PTHR30085:SF6">
    <property type="entry name" value="ABC TRANSPORTER GLUTAMINE-BINDING PROTEIN GLNH"/>
    <property type="match status" value="1"/>
</dbReference>
<feature type="region of interest" description="Disordered" evidence="5">
    <location>
        <begin position="294"/>
        <end position="317"/>
    </location>
</feature>
<dbReference type="PROSITE" id="PS01039">
    <property type="entry name" value="SBP_BACTERIAL_3"/>
    <property type="match status" value="1"/>
</dbReference>
<dbReference type="Gene3D" id="3.40.190.10">
    <property type="entry name" value="Periplasmic binding protein-like II"/>
    <property type="match status" value="2"/>
</dbReference>
<evidence type="ECO:0000256" key="1">
    <source>
        <dbReference type="ARBA" id="ARBA00010333"/>
    </source>
</evidence>
<dbReference type="RefSeq" id="WP_208814333.1">
    <property type="nucleotide sequence ID" value="NZ_WVUH01000123.1"/>
</dbReference>
<feature type="domain" description="Solute-binding protein family 3/N-terminal" evidence="7">
    <location>
        <begin position="53"/>
        <end position="279"/>
    </location>
</feature>
<dbReference type="PROSITE" id="PS51257">
    <property type="entry name" value="PROKAR_LIPOPROTEIN"/>
    <property type="match status" value="1"/>
</dbReference>
<dbReference type="PANTHER" id="PTHR30085">
    <property type="entry name" value="AMINO ACID ABC TRANSPORTER PERMEASE"/>
    <property type="match status" value="1"/>
</dbReference>
<evidence type="ECO:0000313" key="9">
    <source>
        <dbReference type="Proteomes" id="UP000823521"/>
    </source>
</evidence>